<feature type="compositionally biased region" description="Basic and acidic residues" evidence="1">
    <location>
        <begin position="155"/>
        <end position="183"/>
    </location>
</feature>
<protein>
    <submittedName>
        <fullName evidence="2">Proteoglycan 4, putative</fullName>
    </submittedName>
</protein>
<organism evidence="2 3">
    <name type="scientific">Babesia ovis</name>
    <dbReference type="NCBI Taxonomy" id="5869"/>
    <lineage>
        <taxon>Eukaryota</taxon>
        <taxon>Sar</taxon>
        <taxon>Alveolata</taxon>
        <taxon>Apicomplexa</taxon>
        <taxon>Aconoidasida</taxon>
        <taxon>Piroplasmida</taxon>
        <taxon>Babesiidae</taxon>
        <taxon>Babesia</taxon>
    </lineage>
</organism>
<dbReference type="Proteomes" id="UP001057455">
    <property type="component" value="Unassembled WGS sequence"/>
</dbReference>
<evidence type="ECO:0000313" key="2">
    <source>
        <dbReference type="EMBL" id="GFE53630.1"/>
    </source>
</evidence>
<feature type="compositionally biased region" description="Basic and acidic residues" evidence="1">
    <location>
        <begin position="199"/>
        <end position="229"/>
    </location>
</feature>
<feature type="compositionally biased region" description="Low complexity" evidence="1">
    <location>
        <begin position="232"/>
        <end position="246"/>
    </location>
</feature>
<name>A0A9W5TA03_BABOV</name>
<evidence type="ECO:0000313" key="3">
    <source>
        <dbReference type="Proteomes" id="UP001057455"/>
    </source>
</evidence>
<feature type="compositionally biased region" description="Basic and acidic residues" evidence="1">
    <location>
        <begin position="306"/>
        <end position="322"/>
    </location>
</feature>
<keyword evidence="3" id="KW-1185">Reference proteome</keyword>
<reference evidence="2" key="1">
    <citation type="submission" date="2019-12" db="EMBL/GenBank/DDBJ databases">
        <title>Genome sequence of Babesia ovis.</title>
        <authorList>
            <person name="Yamagishi J."/>
            <person name="Sevinc F."/>
            <person name="Xuan X."/>
        </authorList>
    </citation>
    <scope>NUCLEOTIDE SEQUENCE</scope>
    <source>
        <strain evidence="2">Selcuk</strain>
    </source>
</reference>
<proteinExistence type="predicted"/>
<feature type="region of interest" description="Disordered" evidence="1">
    <location>
        <begin position="64"/>
        <end position="343"/>
    </location>
</feature>
<evidence type="ECO:0000256" key="1">
    <source>
        <dbReference type="SAM" id="MobiDB-lite"/>
    </source>
</evidence>
<dbReference type="OrthoDB" id="10681242at2759"/>
<accession>A0A9W5TA03</accession>
<sequence length="854" mass="95462">MTNNLSFRALLYQLALVALGIVFLRVANGTGDVGKNIKKLPIERYKFLDDMLHEQVGIVKPGTDTINTKKEPVENNLQASSTTDDVVPPTIKPDISSAPVTDKKDGDITALNKETTVDTLPANSLPAPPKPPRNVLEEVQPTETSESQSTTDIASKSDKAGASKESSSKTRVDEEKLDVDVPKPKKSLRGKKASGRTRKPGEEEREKVKLFDELPKYKSKRKPSEKEESTLASTDTNSNANSSQNDPNDFDYMEILDMPPKVVGAVKKKGDIRRPRTAPPPPPPKVPDAPRPKREFGSFVTSSSSKETKPEDSKYYSTKDSDAVPSYNIPSNGNFSSGKDDVNPEDHIYEVIKDPTGYDADSDSATDGEIDPFMSYVYIPESATYVPLDDGKSLCRGSYGRHNGRPSTSAMSVTPTTYKRYETPNTEDPDFWFTEEESDDELEPMQNNPIKGGTRLPGRTQRCPQMLPHVFRDVRNKTTFPGSAYIGDTSKVEETRATGKARNHGAQDSPRGSRHIGIQPSYQHDSSHGYLEGGRMIESIETNDGYEIPIMWKDLIYMNAPLRNGAYWSQRKVAQNRFSTNHDEAELQITRHSILNPAYSNLPPNRDITYANLDHGVYDAEDNPEDHVYAEINIPTEPLYVNTPPVRSCGVLEDSPNAEYMSMTYKLPNNSVESDDEFSKVKANLKYIAFDRSDEMTRAQFGSIKRKDLLSKFRYRKSRSSDSPGSSVDESCCMRLCDHKVDHESEEEGTTNDTRNTRLTRHFVSGVDRASTALNKKLKRFRAYASKKARNLKRYVLGKGTKVCEKVDLAGNCVEESLNNTRKEAADALARVHEILEPSRERAWMPFSRDVMTS</sequence>
<feature type="compositionally biased region" description="Pro residues" evidence="1">
    <location>
        <begin position="277"/>
        <end position="287"/>
    </location>
</feature>
<comment type="caution">
    <text evidence="2">The sequence shown here is derived from an EMBL/GenBank/DDBJ whole genome shotgun (WGS) entry which is preliminary data.</text>
</comment>
<feature type="region of interest" description="Disordered" evidence="1">
    <location>
        <begin position="493"/>
        <end position="514"/>
    </location>
</feature>
<dbReference type="AlphaFoldDB" id="A0A9W5TA03"/>
<gene>
    <name evidence="2" type="ORF">BaOVIS_010340</name>
</gene>
<feature type="compositionally biased region" description="Low complexity" evidence="1">
    <location>
        <begin position="137"/>
        <end position="151"/>
    </location>
</feature>
<feature type="region of interest" description="Disordered" evidence="1">
    <location>
        <begin position="437"/>
        <end position="462"/>
    </location>
</feature>
<feature type="compositionally biased region" description="Polar residues" evidence="1">
    <location>
        <begin position="75"/>
        <end position="84"/>
    </location>
</feature>
<feature type="compositionally biased region" description="Basic residues" evidence="1">
    <location>
        <begin position="184"/>
        <end position="198"/>
    </location>
</feature>
<dbReference type="EMBL" id="BLIY01000007">
    <property type="protein sequence ID" value="GFE53630.1"/>
    <property type="molecule type" value="Genomic_DNA"/>
</dbReference>
<feature type="compositionally biased region" description="Polar residues" evidence="1">
    <location>
        <begin position="328"/>
        <end position="337"/>
    </location>
</feature>